<dbReference type="PROSITE" id="PS50005">
    <property type="entry name" value="TPR"/>
    <property type="match status" value="1"/>
</dbReference>
<dbReference type="Gene3D" id="1.25.40.10">
    <property type="entry name" value="Tetratricopeptide repeat domain"/>
    <property type="match status" value="1"/>
</dbReference>
<protein>
    <submittedName>
        <fullName evidence="4">Uncharacterized protein</fullName>
    </submittedName>
</protein>
<keyword evidence="2" id="KW-0175">Coiled coil</keyword>
<dbReference type="Pfam" id="PF13181">
    <property type="entry name" value="TPR_8"/>
    <property type="match status" value="1"/>
</dbReference>
<feature type="repeat" description="TPR" evidence="1">
    <location>
        <begin position="813"/>
        <end position="846"/>
    </location>
</feature>
<evidence type="ECO:0000313" key="5">
    <source>
        <dbReference type="Proteomes" id="UP000198211"/>
    </source>
</evidence>
<feature type="region of interest" description="Disordered" evidence="3">
    <location>
        <begin position="621"/>
        <end position="740"/>
    </location>
</feature>
<feature type="region of interest" description="Disordered" evidence="3">
    <location>
        <begin position="495"/>
        <end position="518"/>
    </location>
</feature>
<evidence type="ECO:0000256" key="3">
    <source>
        <dbReference type="SAM" id="MobiDB-lite"/>
    </source>
</evidence>
<gene>
    <name evidence="4" type="ORF">PHMEG_0007694</name>
</gene>
<comment type="caution">
    <text evidence="4">The sequence shown here is derived from an EMBL/GenBank/DDBJ whole genome shotgun (WGS) entry which is preliminary data.</text>
</comment>
<feature type="compositionally biased region" description="Low complexity" evidence="3">
    <location>
        <begin position="718"/>
        <end position="730"/>
    </location>
</feature>
<dbReference type="SMART" id="SM00015">
    <property type="entry name" value="IQ"/>
    <property type="match status" value="1"/>
</dbReference>
<dbReference type="Pfam" id="PF00612">
    <property type="entry name" value="IQ"/>
    <property type="match status" value="1"/>
</dbReference>
<dbReference type="AlphaFoldDB" id="A0A225WKJ2"/>
<dbReference type="PROSITE" id="PS50096">
    <property type="entry name" value="IQ"/>
    <property type="match status" value="1"/>
</dbReference>
<feature type="compositionally biased region" description="Polar residues" evidence="3">
    <location>
        <begin position="629"/>
        <end position="646"/>
    </location>
</feature>
<name>A0A225WKJ2_9STRA</name>
<feature type="region of interest" description="Disordered" evidence="3">
    <location>
        <begin position="542"/>
        <end position="565"/>
    </location>
</feature>
<feature type="compositionally biased region" description="Acidic residues" evidence="3">
    <location>
        <begin position="545"/>
        <end position="560"/>
    </location>
</feature>
<evidence type="ECO:0000256" key="2">
    <source>
        <dbReference type="SAM" id="Coils"/>
    </source>
</evidence>
<evidence type="ECO:0000256" key="1">
    <source>
        <dbReference type="PROSITE-ProRule" id="PRU00339"/>
    </source>
</evidence>
<feature type="compositionally biased region" description="Polar residues" evidence="3">
    <location>
        <begin position="699"/>
        <end position="717"/>
    </location>
</feature>
<dbReference type="SUPFAM" id="SSF48452">
    <property type="entry name" value="TPR-like"/>
    <property type="match status" value="1"/>
</dbReference>
<dbReference type="STRING" id="4795.A0A225WKJ2"/>
<proteinExistence type="predicted"/>
<dbReference type="InterPro" id="IPR019734">
    <property type="entry name" value="TPR_rpt"/>
</dbReference>
<organism evidence="4 5">
    <name type="scientific">Phytophthora megakarya</name>
    <dbReference type="NCBI Taxonomy" id="4795"/>
    <lineage>
        <taxon>Eukaryota</taxon>
        <taxon>Sar</taxon>
        <taxon>Stramenopiles</taxon>
        <taxon>Oomycota</taxon>
        <taxon>Peronosporomycetes</taxon>
        <taxon>Peronosporales</taxon>
        <taxon>Peronosporaceae</taxon>
        <taxon>Phytophthora</taxon>
    </lineage>
</organism>
<reference evidence="5" key="1">
    <citation type="submission" date="2017-03" db="EMBL/GenBank/DDBJ databases">
        <title>Phytopthora megakarya and P. palmivora, two closely related causual agents of cacao black pod achieved similar genome size and gene model numbers by different mechanisms.</title>
        <authorList>
            <person name="Ali S."/>
            <person name="Shao J."/>
            <person name="Larry D.J."/>
            <person name="Kronmiller B."/>
            <person name="Shen D."/>
            <person name="Strem M.D."/>
            <person name="Melnick R.L."/>
            <person name="Guiltinan M.J."/>
            <person name="Tyler B.M."/>
            <person name="Meinhardt L.W."/>
            <person name="Bailey B.A."/>
        </authorList>
    </citation>
    <scope>NUCLEOTIDE SEQUENCE [LARGE SCALE GENOMIC DNA]</scope>
    <source>
        <strain evidence="5">zdho120</strain>
    </source>
</reference>
<dbReference type="EMBL" id="NBNE01000618">
    <property type="protein sequence ID" value="OWZ18251.1"/>
    <property type="molecule type" value="Genomic_DNA"/>
</dbReference>
<feature type="compositionally biased region" description="Polar residues" evidence="3">
    <location>
        <begin position="731"/>
        <end position="740"/>
    </location>
</feature>
<keyword evidence="1" id="KW-0802">TPR repeat</keyword>
<dbReference type="OrthoDB" id="2017782at2759"/>
<dbReference type="Proteomes" id="UP000198211">
    <property type="component" value="Unassembled WGS sequence"/>
</dbReference>
<dbReference type="InterPro" id="IPR011990">
    <property type="entry name" value="TPR-like_helical_dom_sf"/>
</dbReference>
<evidence type="ECO:0000313" key="4">
    <source>
        <dbReference type="EMBL" id="OWZ18251.1"/>
    </source>
</evidence>
<dbReference type="PROSITE" id="PS50293">
    <property type="entry name" value="TPR_REGION"/>
    <property type="match status" value="1"/>
</dbReference>
<feature type="compositionally biased region" description="Polar residues" evidence="3">
    <location>
        <begin position="677"/>
        <end position="691"/>
    </location>
</feature>
<keyword evidence="5" id="KW-1185">Reference proteome</keyword>
<accession>A0A225WKJ2</accession>
<dbReference type="InterPro" id="IPR000048">
    <property type="entry name" value="IQ_motif_EF-hand-BS"/>
</dbReference>
<feature type="coiled-coil region" evidence="2">
    <location>
        <begin position="175"/>
        <end position="202"/>
    </location>
</feature>
<sequence length="875" mass="96684">MIQALEEETEEDEDEVVEGIQLTQGAPSTAVQPVNHIRPIRRSISVTESATMGSPREVHKDGGDMSLRPRFLQERSATIVHLTPQSVDPLRVPRSKASAFLMGVMAKSKGFETRSSSLEPVRANSIHYASQPGVERGMPLRMTGQSTRRLPVVLSDSVDKGIPEEARKHHVGANQEQIVAIVRELQANKQQIQQQLDILHSILRFINACERNDNGNRPVLKEMVDVGIIPELASIMREYRFNPDLQVCVMTVLLVLAEESPVNAYMMSEKTAVVHATQDRLVRLASSLINAIDGSKDTINIAAYHAEKAAIEHQKSSTYTGMLVAAIAANTRQLVSPSREKSSTVKQNGYRSSRLCSDQNGLEEKKFNAKQYGCRQQQIFALDVAPPALSANYHLLYSQKLEKAEVPPLPVPPDSYSNDPISIHDQQEIRSRSTSSLTRKSLLLDLTPRSLTAAIYTGGPIFVEPSPLSKRLPFRGSFSAAGVRRKLSIPRKIQRVHTERRPPTQNQASFNSDQPTRKGKTALMTSLAACVDEDNPVVSCTNEQDVSDLEDESYEDDFDTTGENLEGDKKTLTQIDFSQIASDGELMDLLHARAENSPQTFPRAEVDAATTIQRYARGTLARRKYAASSRVSSKCPTTSLGKTSRPTTGSKSEKRRSRSGGSTAKRIPVSAHVHRQFYSQGNNRRLPSAATTRLRPMTAMSTPSMQAKNKSKTPAQFVSSSVQSKKSNNQLLSPSRSPKLSEFSLSKQEFATTVAPEKGDDAEVVKELPDPKALKHIQTLYAEGLQHHKNNLLGLAIECYEKALVIPGAQTFASLHVNLGSALMAQSKFSEALESFEHAKRIQPNNIKAIYNYSVALLHMNRLHEAQQLVRFCLS</sequence>
<feature type="compositionally biased region" description="Polar residues" evidence="3">
    <location>
        <begin position="503"/>
        <end position="514"/>
    </location>
</feature>
<dbReference type="SMART" id="SM00028">
    <property type="entry name" value="TPR"/>
    <property type="match status" value="2"/>
</dbReference>